<evidence type="ECO:0000313" key="2">
    <source>
        <dbReference type="Proteomes" id="UP000030645"/>
    </source>
</evidence>
<dbReference type="EMBL" id="KE343766">
    <property type="protein sequence ID" value="EXB40338.1"/>
    <property type="molecule type" value="Genomic_DNA"/>
</dbReference>
<gene>
    <name evidence="1" type="ORF">L484_017480</name>
</gene>
<sequence>MISVRDSGQAMPPLGCRSQSGAVVAISVRISSRSTSGSPRDLLVQPSFKIATTVREQEERRRWRRRPFTNQITTSEWESERRLCSWRDSG</sequence>
<name>W9QWA1_9ROSA</name>
<dbReference type="Proteomes" id="UP000030645">
    <property type="component" value="Unassembled WGS sequence"/>
</dbReference>
<evidence type="ECO:0000313" key="1">
    <source>
        <dbReference type="EMBL" id="EXB40338.1"/>
    </source>
</evidence>
<protein>
    <submittedName>
        <fullName evidence="1">Uncharacterized protein</fullName>
    </submittedName>
</protein>
<organism evidence="1 2">
    <name type="scientific">Morus notabilis</name>
    <dbReference type="NCBI Taxonomy" id="981085"/>
    <lineage>
        <taxon>Eukaryota</taxon>
        <taxon>Viridiplantae</taxon>
        <taxon>Streptophyta</taxon>
        <taxon>Embryophyta</taxon>
        <taxon>Tracheophyta</taxon>
        <taxon>Spermatophyta</taxon>
        <taxon>Magnoliopsida</taxon>
        <taxon>eudicotyledons</taxon>
        <taxon>Gunneridae</taxon>
        <taxon>Pentapetalae</taxon>
        <taxon>rosids</taxon>
        <taxon>fabids</taxon>
        <taxon>Rosales</taxon>
        <taxon>Moraceae</taxon>
        <taxon>Moreae</taxon>
        <taxon>Morus</taxon>
    </lineage>
</organism>
<reference evidence="2" key="1">
    <citation type="submission" date="2013-01" db="EMBL/GenBank/DDBJ databases">
        <title>Draft Genome Sequence of a Mulberry Tree, Morus notabilis C.K. Schneid.</title>
        <authorList>
            <person name="He N."/>
            <person name="Zhao S."/>
        </authorList>
    </citation>
    <scope>NUCLEOTIDE SEQUENCE</scope>
</reference>
<keyword evidence="2" id="KW-1185">Reference proteome</keyword>
<dbReference type="AlphaFoldDB" id="W9QWA1"/>
<accession>W9QWA1</accession>
<proteinExistence type="predicted"/>